<organism evidence="7">
    <name type="scientific">Trypanosoma vivax (strain Y486)</name>
    <dbReference type="NCBI Taxonomy" id="1055687"/>
    <lineage>
        <taxon>Eukaryota</taxon>
        <taxon>Discoba</taxon>
        <taxon>Euglenozoa</taxon>
        <taxon>Kinetoplastea</taxon>
        <taxon>Metakinetoplastina</taxon>
        <taxon>Trypanosomatida</taxon>
        <taxon>Trypanosomatidae</taxon>
        <taxon>Trypanosoma</taxon>
        <taxon>Duttonella</taxon>
    </lineage>
</organism>
<evidence type="ECO:0000256" key="4">
    <source>
        <dbReference type="ARBA" id="ARBA00022917"/>
    </source>
</evidence>
<dbReference type="InterPro" id="IPR015760">
    <property type="entry name" value="TIF_IF2"/>
</dbReference>
<evidence type="ECO:0000259" key="6">
    <source>
        <dbReference type="PROSITE" id="PS51722"/>
    </source>
</evidence>
<dbReference type="VEuPathDB" id="TriTrypDB:TvY486_0806480"/>
<proteinExistence type="inferred from homology"/>
<comment type="similarity">
    <text evidence="1">Belongs to the TRAFAC class translation factor GTPase superfamily. Classic translation factor GTPase family. IF-2 subfamily.</text>
</comment>
<protein>
    <submittedName>
        <fullName evidence="7">Putative translation initiation factor IF-2</fullName>
    </submittedName>
</protein>
<dbReference type="Pfam" id="PF00009">
    <property type="entry name" value="GTP_EFTU"/>
    <property type="match status" value="1"/>
</dbReference>
<evidence type="ECO:0000313" key="7">
    <source>
        <dbReference type="EMBL" id="CCC50041.1"/>
    </source>
</evidence>
<evidence type="ECO:0000256" key="1">
    <source>
        <dbReference type="ARBA" id="ARBA00007733"/>
    </source>
</evidence>
<dbReference type="NCBIfam" id="TIGR00231">
    <property type="entry name" value="small_GTP"/>
    <property type="match status" value="1"/>
</dbReference>
<dbReference type="InterPro" id="IPR027417">
    <property type="entry name" value="P-loop_NTPase"/>
</dbReference>
<evidence type="ECO:0000256" key="5">
    <source>
        <dbReference type="ARBA" id="ARBA00023134"/>
    </source>
</evidence>
<dbReference type="CDD" id="cd01887">
    <property type="entry name" value="IF2_eIF5B"/>
    <property type="match status" value="1"/>
</dbReference>
<dbReference type="PROSITE" id="PS51722">
    <property type="entry name" value="G_TR_2"/>
    <property type="match status" value="1"/>
</dbReference>
<dbReference type="Gene3D" id="3.40.50.300">
    <property type="entry name" value="P-loop containing nucleotide triphosphate hydrolases"/>
    <property type="match status" value="1"/>
</dbReference>
<keyword evidence="4" id="KW-0648">Protein biosynthesis</keyword>
<dbReference type="PANTHER" id="PTHR43381">
    <property type="entry name" value="TRANSLATION INITIATION FACTOR IF-2-RELATED"/>
    <property type="match status" value="1"/>
</dbReference>
<feature type="domain" description="Tr-type G" evidence="6">
    <location>
        <begin position="170"/>
        <end position="402"/>
    </location>
</feature>
<dbReference type="GO" id="GO:0003743">
    <property type="term" value="F:translation initiation factor activity"/>
    <property type="evidence" value="ECO:0007669"/>
    <property type="project" value="UniProtKB-KW"/>
</dbReference>
<dbReference type="EMBL" id="HE573024">
    <property type="protein sequence ID" value="CCC50041.1"/>
    <property type="molecule type" value="Genomic_DNA"/>
</dbReference>
<dbReference type="InterPro" id="IPR005225">
    <property type="entry name" value="Small_GTP-bd"/>
</dbReference>
<dbReference type="GO" id="GO:0005737">
    <property type="term" value="C:cytoplasm"/>
    <property type="evidence" value="ECO:0007669"/>
    <property type="project" value="TreeGrafter"/>
</dbReference>
<keyword evidence="3" id="KW-0547">Nucleotide-binding</keyword>
<gene>
    <name evidence="7" type="ORF">TVY486_0806480</name>
</gene>
<reference evidence="7" key="1">
    <citation type="journal article" date="2012" name="Proc. Natl. Acad. Sci. U.S.A.">
        <title>Antigenic diversity is generated by distinct evolutionary mechanisms in African trypanosome species.</title>
        <authorList>
            <person name="Jackson A.P."/>
            <person name="Berry A."/>
            <person name="Aslett M."/>
            <person name="Allison H.C."/>
            <person name="Burton P."/>
            <person name="Vavrova-Anderson J."/>
            <person name="Brown R."/>
            <person name="Browne H."/>
            <person name="Corton N."/>
            <person name="Hauser H."/>
            <person name="Gamble J."/>
            <person name="Gilderthorp R."/>
            <person name="Marcello L."/>
            <person name="McQuillan J."/>
            <person name="Otto T.D."/>
            <person name="Quail M.A."/>
            <person name="Sanders M.J."/>
            <person name="van Tonder A."/>
            <person name="Ginger M.L."/>
            <person name="Field M.C."/>
            <person name="Barry J.D."/>
            <person name="Hertz-Fowler C."/>
            <person name="Berriman M."/>
        </authorList>
    </citation>
    <scope>NUCLEOTIDE SEQUENCE</scope>
    <source>
        <strain evidence="7">Y486</strain>
    </source>
</reference>
<evidence type="ECO:0000256" key="3">
    <source>
        <dbReference type="ARBA" id="ARBA00022741"/>
    </source>
</evidence>
<keyword evidence="5" id="KW-0342">GTP-binding</keyword>
<dbReference type="GO" id="GO:0003924">
    <property type="term" value="F:GTPase activity"/>
    <property type="evidence" value="ECO:0007669"/>
    <property type="project" value="InterPro"/>
</dbReference>
<keyword evidence="2 7" id="KW-0396">Initiation factor</keyword>
<sequence length="866" mass="97145">MIRLSPLRRAVDIIYAIPSVMEACSFAKFVRDRTAKLARYMEAESLERNYEMRSRSFDEMTRKKIHQRLYDLLHLQEKEVEHAIWEQHGLRDERLATCIVPYRLAANIILNRLPKDLREACSNELRTEEASLGTCKLPGTCRRILQWIEKDVYVSTGVSYLKRFSTQPHSRVPVIAVLGHGQHGKTLLLDVLQGTSLHTEEARGTTQSIRAFTVPAIGESHKSVTFLDTPGQRLFVETRLHAQIFSDFLIILVSAIDGVQSQTLEVIKVALNVDKPLIVVLNKMDLFSGACRAEESVSKILSDIREAGLDVTMVRTGDDIVRLQSCTCPTDLDLNKQCPHCRLSEFFYPMKKIDPTYAGSMSKPLVNLRRSCVGVCVSAKEKRNIDLLWSVIDLMTTLSAPQCLSTSADYSSHNCSVQALVLESSKHLFDEENFRMKETFQRIQKRYDRISRRRQARFEKSSVGVRLHASVNAARRKICSWNPTSTNYLVVTAIVREGCLTRGMPFVADHSGGSVDCMVDTNGNPVHHAYPGTAVTIIDFHSNAGCPGVGTHILSMPSAAARDAVSGYRQLLQMFVECFPQKLHLLRPRGMDTSFAHLGDYGQLGDAASLQYQLLYGSSRSTPLPDPSRQLNCEKLSSNAVEPHGASFGEYIMEVNSGEKGDAMDSSTSQGGSVVGILLDKEVKAMLERMWLQLQLENCPHNQRAYEEMVKSCVQIGVVFKVDSWHSARLLNREVSRLGTRKVAFHVIGIRFGELLVDDILFFGCAMKIAVCFRTPIVMSTELDQYIEANDTWVLHTDDISDVVLFLKWCAVALHREHAPDDFGVVEQNRKGHFAVLDAALREASNGSTSVHKNVRRRRLLLTPSL</sequence>
<dbReference type="PANTHER" id="PTHR43381:SF6">
    <property type="entry name" value="INITIATION FACTOR IF-2, PUTATIVE-RELATED"/>
    <property type="match status" value="1"/>
</dbReference>
<dbReference type="Gene3D" id="2.40.30.10">
    <property type="entry name" value="Translation factors"/>
    <property type="match status" value="1"/>
</dbReference>
<dbReference type="AlphaFoldDB" id="G0TZL3"/>
<name>G0TZL3_TRYVY</name>
<evidence type="ECO:0000256" key="2">
    <source>
        <dbReference type="ARBA" id="ARBA00022540"/>
    </source>
</evidence>
<dbReference type="InterPro" id="IPR000795">
    <property type="entry name" value="T_Tr_GTP-bd_dom"/>
</dbReference>
<dbReference type="GO" id="GO:0005525">
    <property type="term" value="F:GTP binding"/>
    <property type="evidence" value="ECO:0007669"/>
    <property type="project" value="UniProtKB-KW"/>
</dbReference>
<dbReference type="SUPFAM" id="SSF52540">
    <property type="entry name" value="P-loop containing nucleoside triphosphate hydrolases"/>
    <property type="match status" value="1"/>
</dbReference>
<accession>G0TZL3</accession>